<evidence type="ECO:0000313" key="1">
    <source>
        <dbReference type="EMBL" id="KKN72791.1"/>
    </source>
</evidence>
<comment type="caution">
    <text evidence="1">The sequence shown here is derived from an EMBL/GenBank/DDBJ whole genome shotgun (WGS) entry which is preliminary data.</text>
</comment>
<accession>A0A0F9VH20</accession>
<dbReference type="EMBL" id="LAZR01000355">
    <property type="protein sequence ID" value="KKN72791.1"/>
    <property type="molecule type" value="Genomic_DNA"/>
</dbReference>
<feature type="non-terminal residue" evidence="1">
    <location>
        <position position="73"/>
    </location>
</feature>
<protein>
    <recommendedName>
        <fullName evidence="2">HTH luxR-type domain-containing protein</fullName>
    </recommendedName>
</protein>
<dbReference type="AlphaFoldDB" id="A0A0F9VH20"/>
<name>A0A0F9VH20_9ZZZZ</name>
<reference evidence="1" key="1">
    <citation type="journal article" date="2015" name="Nature">
        <title>Complex archaea that bridge the gap between prokaryotes and eukaryotes.</title>
        <authorList>
            <person name="Spang A."/>
            <person name="Saw J.H."/>
            <person name="Jorgensen S.L."/>
            <person name="Zaremba-Niedzwiedzka K."/>
            <person name="Martijn J."/>
            <person name="Lind A.E."/>
            <person name="van Eijk R."/>
            <person name="Schleper C."/>
            <person name="Guy L."/>
            <person name="Ettema T.J."/>
        </authorList>
    </citation>
    <scope>NUCLEOTIDE SEQUENCE</scope>
</reference>
<dbReference type="Gene3D" id="1.10.10.60">
    <property type="entry name" value="Homeodomain-like"/>
    <property type="match status" value="1"/>
</dbReference>
<gene>
    <name evidence="1" type="ORF">LCGC14_0407580</name>
</gene>
<evidence type="ECO:0008006" key="2">
    <source>
        <dbReference type="Google" id="ProtNLM"/>
    </source>
</evidence>
<proteinExistence type="predicted"/>
<sequence length="73" mass="8581">MASKTQRKIFEDELRFLYLDRGMTDREISEKLFCTKQAVYKARKKFGINAISIVERNQVLIKVSGRQEDILRG</sequence>
<organism evidence="1">
    <name type="scientific">marine sediment metagenome</name>
    <dbReference type="NCBI Taxonomy" id="412755"/>
    <lineage>
        <taxon>unclassified sequences</taxon>
        <taxon>metagenomes</taxon>
        <taxon>ecological metagenomes</taxon>
    </lineage>
</organism>